<evidence type="ECO:0000313" key="1">
    <source>
        <dbReference type="EMBL" id="KKL97790.1"/>
    </source>
</evidence>
<protein>
    <submittedName>
        <fullName evidence="1">Uncharacterized protein</fullName>
    </submittedName>
</protein>
<accession>A0A0F9IVQ5</accession>
<organism evidence="1">
    <name type="scientific">marine sediment metagenome</name>
    <dbReference type="NCBI Taxonomy" id="412755"/>
    <lineage>
        <taxon>unclassified sequences</taxon>
        <taxon>metagenomes</taxon>
        <taxon>ecological metagenomes</taxon>
    </lineage>
</organism>
<dbReference type="AlphaFoldDB" id="A0A0F9IVQ5"/>
<proteinExistence type="predicted"/>
<name>A0A0F9IVQ5_9ZZZZ</name>
<dbReference type="EMBL" id="LAZR01018082">
    <property type="protein sequence ID" value="KKL97790.1"/>
    <property type="molecule type" value="Genomic_DNA"/>
</dbReference>
<reference evidence="1" key="1">
    <citation type="journal article" date="2015" name="Nature">
        <title>Complex archaea that bridge the gap between prokaryotes and eukaryotes.</title>
        <authorList>
            <person name="Spang A."/>
            <person name="Saw J.H."/>
            <person name="Jorgensen S.L."/>
            <person name="Zaremba-Niedzwiedzka K."/>
            <person name="Martijn J."/>
            <person name="Lind A.E."/>
            <person name="van Eijk R."/>
            <person name="Schleper C."/>
            <person name="Guy L."/>
            <person name="Ettema T.J."/>
        </authorList>
    </citation>
    <scope>NUCLEOTIDE SEQUENCE</scope>
</reference>
<comment type="caution">
    <text evidence="1">The sequence shown here is derived from an EMBL/GenBank/DDBJ whole genome shotgun (WGS) entry which is preliminary data.</text>
</comment>
<sequence>IIACTVRAAQGVQTKDVLSSKYESIKLALDNGRKATWPVKIFDIHGDQINVKFLPLPSGTPWISLYKDERSRQTELRYNLLLQEIDIG</sequence>
<feature type="non-terminal residue" evidence="1">
    <location>
        <position position="1"/>
    </location>
</feature>
<gene>
    <name evidence="1" type="ORF">LCGC14_1830960</name>
</gene>